<evidence type="ECO:0000256" key="3">
    <source>
        <dbReference type="SAM" id="MobiDB-lite"/>
    </source>
</evidence>
<reference evidence="5 6" key="1">
    <citation type="submission" date="2020-01" db="EMBL/GenBank/DDBJ databases">
        <title>Natronorubrum sp. JWXQ-INN 674 isolated from Inner Mongolia Autonomous Region of China.</title>
        <authorList>
            <person name="Xue Q."/>
        </authorList>
    </citation>
    <scope>NUCLEOTIDE SEQUENCE [LARGE SCALE GENOMIC DNA]</scope>
    <source>
        <strain evidence="5 6">JWXQ-INN-674</strain>
    </source>
</reference>
<accession>A0A6B0VI45</accession>
<evidence type="ECO:0000256" key="2">
    <source>
        <dbReference type="ARBA" id="ARBA00022679"/>
    </source>
</evidence>
<dbReference type="GO" id="GO:0032259">
    <property type="term" value="P:methylation"/>
    <property type="evidence" value="ECO:0007669"/>
    <property type="project" value="UniProtKB-KW"/>
</dbReference>
<dbReference type="OrthoDB" id="8915at2157"/>
<gene>
    <name evidence="5" type="ORF">GS429_03735</name>
</gene>
<dbReference type="SUPFAM" id="SSF53335">
    <property type="entry name" value="S-adenosyl-L-methionine-dependent methyltransferases"/>
    <property type="match status" value="1"/>
</dbReference>
<keyword evidence="1 5" id="KW-0489">Methyltransferase</keyword>
<dbReference type="GO" id="GO:0008168">
    <property type="term" value="F:methyltransferase activity"/>
    <property type="evidence" value="ECO:0007669"/>
    <property type="project" value="UniProtKB-KW"/>
</dbReference>
<feature type="compositionally biased region" description="Polar residues" evidence="3">
    <location>
        <begin position="11"/>
        <end position="21"/>
    </location>
</feature>
<evidence type="ECO:0000313" key="6">
    <source>
        <dbReference type="Proteomes" id="UP000434101"/>
    </source>
</evidence>
<sequence length="233" mass="26048">MATDSRDRDATPTNDGSSTGNGHAAHLERSRTVWDRWSDWYGMSENDFEPMREAAIDHLALESGDRVLEIGCGPGVNFERIRDDIGTSGELVAVDYSPAMIEKARARIDAHGWENVHVRRADATTVEFEEPFDAALATLSLSVMPDIHRAVETAYRSLVPDSTFVVFDVRPFPDGPARVLNPFVWRFLRWYANWNPEGDVVASLDTVFDASEVADTYMQGATYTVVCEKRDAD</sequence>
<feature type="compositionally biased region" description="Basic and acidic residues" evidence="3">
    <location>
        <begin position="1"/>
        <end position="10"/>
    </location>
</feature>
<feature type="domain" description="Methyltransferase" evidence="4">
    <location>
        <begin position="67"/>
        <end position="161"/>
    </location>
</feature>
<organism evidence="5 6">
    <name type="scientific">Natronorubrum halalkaliphilum</name>
    <dbReference type="NCBI Taxonomy" id="2691917"/>
    <lineage>
        <taxon>Archaea</taxon>
        <taxon>Methanobacteriati</taxon>
        <taxon>Methanobacteriota</taxon>
        <taxon>Stenosarchaea group</taxon>
        <taxon>Halobacteria</taxon>
        <taxon>Halobacteriales</taxon>
        <taxon>Natrialbaceae</taxon>
        <taxon>Natronorubrum</taxon>
    </lineage>
</organism>
<dbReference type="PANTHER" id="PTHR43861">
    <property type="entry name" value="TRANS-ACONITATE 2-METHYLTRANSFERASE-RELATED"/>
    <property type="match status" value="1"/>
</dbReference>
<dbReference type="Gene3D" id="3.40.50.150">
    <property type="entry name" value="Vaccinia Virus protein VP39"/>
    <property type="match status" value="1"/>
</dbReference>
<feature type="region of interest" description="Disordered" evidence="3">
    <location>
        <begin position="1"/>
        <end position="28"/>
    </location>
</feature>
<dbReference type="InterPro" id="IPR041698">
    <property type="entry name" value="Methyltransf_25"/>
</dbReference>
<keyword evidence="2 5" id="KW-0808">Transferase</keyword>
<evidence type="ECO:0000259" key="4">
    <source>
        <dbReference type="Pfam" id="PF13649"/>
    </source>
</evidence>
<proteinExistence type="predicted"/>
<dbReference type="InterPro" id="IPR029063">
    <property type="entry name" value="SAM-dependent_MTases_sf"/>
</dbReference>
<dbReference type="AlphaFoldDB" id="A0A6B0VI45"/>
<protein>
    <submittedName>
        <fullName evidence="5">Methyltransferase domain-containing protein</fullName>
    </submittedName>
</protein>
<dbReference type="RefSeq" id="WP_160062844.1">
    <property type="nucleotide sequence ID" value="NZ_WUYX01000015.1"/>
</dbReference>
<evidence type="ECO:0000313" key="5">
    <source>
        <dbReference type="EMBL" id="MXV61184.1"/>
    </source>
</evidence>
<dbReference type="Proteomes" id="UP000434101">
    <property type="component" value="Unassembled WGS sequence"/>
</dbReference>
<dbReference type="Pfam" id="PF13649">
    <property type="entry name" value="Methyltransf_25"/>
    <property type="match status" value="1"/>
</dbReference>
<dbReference type="EMBL" id="WUYX01000015">
    <property type="protein sequence ID" value="MXV61184.1"/>
    <property type="molecule type" value="Genomic_DNA"/>
</dbReference>
<name>A0A6B0VI45_9EURY</name>
<evidence type="ECO:0000256" key="1">
    <source>
        <dbReference type="ARBA" id="ARBA00022603"/>
    </source>
</evidence>
<dbReference type="PANTHER" id="PTHR43861:SF1">
    <property type="entry name" value="TRANS-ACONITATE 2-METHYLTRANSFERASE"/>
    <property type="match status" value="1"/>
</dbReference>
<keyword evidence="6" id="KW-1185">Reference proteome</keyword>
<dbReference type="CDD" id="cd02440">
    <property type="entry name" value="AdoMet_MTases"/>
    <property type="match status" value="1"/>
</dbReference>
<comment type="caution">
    <text evidence="5">The sequence shown here is derived from an EMBL/GenBank/DDBJ whole genome shotgun (WGS) entry which is preliminary data.</text>
</comment>